<sequence>MWNEDLIFVVAEPFEEHLIFSVEDRVGPNKDEILGRCVIPLHIVERRIDHRPVNTRWFNLEKRIEEGAREPKLKFASRIHLRICLEGGYNVLDESWHYRSDLRPTAKQLWRTSIGILELGIIGAVGLKNMKSKDGRGTADAYCVAKYGRKWVRTRTIVDSLSPKWNEQYTWEVFDLCTSITIGVFDNGHIYGNAGGEEDIKIGKVQIQLSTLETGRVYTNSYPLLVLHSSGVKKMGEVHLSMRFTCLSFINMLSSYSHPLLPKMHYIHPLSVMQLDNSRHQTMQLVSLSLSRAEPPLRKEVVENMLEEHSHMWSMRRSKTNYFRFVGRLIAIGKGFDDICNWKHPFTTILIHIVFIFSVLHPKLIPPAFFFCLSMIGIWNYFWRPRHPPWVEDSLVSHANDSHIDELDEEFDTYPTSQPSDIVRMRYDRLRSWGGKVSTIAEDLASQGERFQYLVRWRDPRATTIFTIFCLIAAAFFYYIPFRIVVILTGIYVLRHRWFRSKLPLSPLNFLTRLPSRSDCLL</sequence>
<evidence type="ECO:0000313" key="10">
    <source>
        <dbReference type="EMBL" id="KDP20199.1"/>
    </source>
</evidence>
<feature type="domain" description="C2" evidence="9">
    <location>
        <begin position="98"/>
        <end position="222"/>
    </location>
</feature>
<evidence type="ECO:0000259" key="9">
    <source>
        <dbReference type="PROSITE" id="PS50004"/>
    </source>
</evidence>
<dbReference type="GO" id="GO:0016020">
    <property type="term" value="C:membrane"/>
    <property type="evidence" value="ECO:0007669"/>
    <property type="project" value="UniProtKB-SubCell"/>
</dbReference>
<dbReference type="InterPro" id="IPR035892">
    <property type="entry name" value="C2_domain_sf"/>
</dbReference>
<evidence type="ECO:0000256" key="5">
    <source>
        <dbReference type="ARBA" id="ARBA00022837"/>
    </source>
</evidence>
<dbReference type="SMART" id="SM00239">
    <property type="entry name" value="C2"/>
    <property type="match status" value="1"/>
</dbReference>
<evidence type="ECO:0000256" key="6">
    <source>
        <dbReference type="ARBA" id="ARBA00022989"/>
    </source>
</evidence>
<comment type="similarity">
    <text evidence="2">Belongs to the MCTP family.</text>
</comment>
<keyword evidence="3 8" id="KW-0812">Transmembrane</keyword>
<keyword evidence="7 8" id="KW-0472">Membrane</keyword>
<evidence type="ECO:0000256" key="8">
    <source>
        <dbReference type="SAM" id="Phobius"/>
    </source>
</evidence>
<dbReference type="CDD" id="cd04019">
    <property type="entry name" value="C2C_MCTP_PRT_plant"/>
    <property type="match status" value="1"/>
</dbReference>
<dbReference type="PROSITE" id="PS50004">
    <property type="entry name" value="C2"/>
    <property type="match status" value="2"/>
</dbReference>
<dbReference type="InterPro" id="IPR047255">
    <property type="entry name" value="C2D_MCTP_PRT_plant"/>
</dbReference>
<accession>A0A067JL52</accession>
<dbReference type="PANTHER" id="PTHR31425:SF44">
    <property type="entry name" value="MULTIPLE C2 DOMAIN AND TRANSMEMBRANE REGION PROTEIN 5"/>
    <property type="match status" value="1"/>
</dbReference>
<dbReference type="Gene3D" id="2.60.40.150">
    <property type="entry name" value="C2 domain"/>
    <property type="match status" value="2"/>
</dbReference>
<keyword evidence="11" id="KW-1185">Reference proteome</keyword>
<keyword evidence="4" id="KW-0677">Repeat</keyword>
<feature type="transmembrane region" description="Helical" evidence="8">
    <location>
        <begin position="367"/>
        <end position="383"/>
    </location>
</feature>
<organism evidence="10 11">
    <name type="scientific">Jatropha curcas</name>
    <name type="common">Barbados nut</name>
    <dbReference type="NCBI Taxonomy" id="180498"/>
    <lineage>
        <taxon>Eukaryota</taxon>
        <taxon>Viridiplantae</taxon>
        <taxon>Streptophyta</taxon>
        <taxon>Embryophyta</taxon>
        <taxon>Tracheophyta</taxon>
        <taxon>Spermatophyta</taxon>
        <taxon>Magnoliopsida</taxon>
        <taxon>eudicotyledons</taxon>
        <taxon>Gunneridae</taxon>
        <taxon>Pentapetalae</taxon>
        <taxon>rosids</taxon>
        <taxon>fabids</taxon>
        <taxon>Malpighiales</taxon>
        <taxon>Euphorbiaceae</taxon>
        <taxon>Crotonoideae</taxon>
        <taxon>Jatropheae</taxon>
        <taxon>Jatropha</taxon>
    </lineage>
</organism>
<keyword evidence="6 8" id="KW-1133">Transmembrane helix</keyword>
<feature type="transmembrane region" description="Helical" evidence="8">
    <location>
        <begin position="465"/>
        <end position="494"/>
    </location>
</feature>
<proteinExistence type="inferred from homology"/>
<protein>
    <recommendedName>
        <fullName evidence="9">C2 domain-containing protein</fullName>
    </recommendedName>
</protein>
<dbReference type="PANTHER" id="PTHR31425">
    <property type="entry name" value="PHOSPHORIBOSYLANTHRANILATE TRANSFERASE ISOFORM 1"/>
    <property type="match status" value="1"/>
</dbReference>
<evidence type="ECO:0000256" key="4">
    <source>
        <dbReference type="ARBA" id="ARBA00022737"/>
    </source>
</evidence>
<reference evidence="10 11" key="1">
    <citation type="journal article" date="2014" name="PLoS ONE">
        <title>Global Analysis of Gene Expression Profiles in Physic Nut (Jatropha curcas L.) Seedlings Exposed to Salt Stress.</title>
        <authorList>
            <person name="Zhang L."/>
            <person name="Zhang C."/>
            <person name="Wu P."/>
            <person name="Chen Y."/>
            <person name="Li M."/>
            <person name="Jiang H."/>
            <person name="Wu G."/>
        </authorList>
    </citation>
    <scope>NUCLEOTIDE SEQUENCE [LARGE SCALE GENOMIC DNA]</scope>
    <source>
        <strain evidence="11">cv. GZQX0401</strain>
        <tissue evidence="10">Young leaves</tissue>
    </source>
</reference>
<dbReference type="FunFam" id="2.60.40.150:FF:000090">
    <property type="entry name" value="C2 domain-containing protein"/>
    <property type="match status" value="1"/>
</dbReference>
<gene>
    <name evidence="10" type="ORF">JCGZ_07919</name>
</gene>
<evidence type="ECO:0000313" key="11">
    <source>
        <dbReference type="Proteomes" id="UP000027138"/>
    </source>
</evidence>
<dbReference type="AlphaFoldDB" id="A0A067JL52"/>
<feature type="domain" description="C2" evidence="9">
    <location>
        <begin position="1"/>
        <end position="58"/>
    </location>
</feature>
<evidence type="ECO:0000256" key="1">
    <source>
        <dbReference type="ARBA" id="ARBA00004141"/>
    </source>
</evidence>
<dbReference type="OrthoDB" id="892094at2759"/>
<dbReference type="InterPro" id="IPR047258">
    <property type="entry name" value="C2C_MCTP_PRT_plant"/>
</dbReference>
<evidence type="ECO:0000256" key="2">
    <source>
        <dbReference type="ARBA" id="ARBA00007923"/>
    </source>
</evidence>
<dbReference type="Pfam" id="PF08372">
    <property type="entry name" value="PRT_C"/>
    <property type="match status" value="1"/>
</dbReference>
<dbReference type="InterPro" id="IPR013583">
    <property type="entry name" value="MCTP_C"/>
</dbReference>
<dbReference type="Pfam" id="PF00168">
    <property type="entry name" value="C2"/>
    <property type="match status" value="2"/>
</dbReference>
<name>A0A067JL52_JATCU</name>
<dbReference type="SUPFAM" id="SSF49562">
    <property type="entry name" value="C2 domain (Calcium/lipid-binding domain, CaLB)"/>
    <property type="match status" value="2"/>
</dbReference>
<dbReference type="Proteomes" id="UP000027138">
    <property type="component" value="Unassembled WGS sequence"/>
</dbReference>
<dbReference type="CDD" id="cd08379">
    <property type="entry name" value="C2D_MCTP_PRT_plant"/>
    <property type="match status" value="1"/>
</dbReference>
<dbReference type="InterPro" id="IPR047259">
    <property type="entry name" value="QUIRKY-like"/>
</dbReference>
<evidence type="ECO:0000256" key="3">
    <source>
        <dbReference type="ARBA" id="ARBA00022692"/>
    </source>
</evidence>
<evidence type="ECO:0000256" key="7">
    <source>
        <dbReference type="ARBA" id="ARBA00023136"/>
    </source>
</evidence>
<comment type="subcellular location">
    <subcellularLocation>
        <location evidence="1">Membrane</location>
        <topology evidence="1">Multi-pass membrane protein</topology>
    </subcellularLocation>
</comment>
<keyword evidence="5" id="KW-0106">Calcium</keyword>
<dbReference type="EMBL" id="KK917193">
    <property type="protein sequence ID" value="KDP20199.1"/>
    <property type="molecule type" value="Genomic_DNA"/>
</dbReference>
<dbReference type="InterPro" id="IPR000008">
    <property type="entry name" value="C2_dom"/>
</dbReference>